<dbReference type="FunFam" id="3.90.550.50:FF:000001">
    <property type="entry name" value="Hexosyltransferase"/>
    <property type="match status" value="1"/>
</dbReference>
<evidence type="ECO:0000256" key="14">
    <source>
        <dbReference type="SAM" id="SignalP"/>
    </source>
</evidence>
<evidence type="ECO:0000256" key="12">
    <source>
        <dbReference type="ARBA" id="ARBA00023180"/>
    </source>
</evidence>
<keyword evidence="8" id="KW-1133">Transmembrane helix</keyword>
<evidence type="ECO:0000256" key="7">
    <source>
        <dbReference type="ARBA" id="ARBA00022968"/>
    </source>
</evidence>
<evidence type="ECO:0000256" key="4">
    <source>
        <dbReference type="ARBA" id="ARBA00022676"/>
    </source>
</evidence>
<evidence type="ECO:0000256" key="2">
    <source>
        <dbReference type="ARBA" id="ARBA00004922"/>
    </source>
</evidence>
<keyword evidence="7" id="KW-0735">Signal-anchor</keyword>
<feature type="signal peptide" evidence="14">
    <location>
        <begin position="1"/>
        <end position="22"/>
    </location>
</feature>
<dbReference type="AlphaFoldDB" id="A0A9Q0EYC7"/>
<organism evidence="15 16">
    <name type="scientific">Muraenolepis orangiensis</name>
    <name type="common">Patagonian moray cod</name>
    <dbReference type="NCBI Taxonomy" id="630683"/>
    <lineage>
        <taxon>Eukaryota</taxon>
        <taxon>Metazoa</taxon>
        <taxon>Chordata</taxon>
        <taxon>Craniata</taxon>
        <taxon>Vertebrata</taxon>
        <taxon>Euteleostomi</taxon>
        <taxon>Actinopterygii</taxon>
        <taxon>Neopterygii</taxon>
        <taxon>Teleostei</taxon>
        <taxon>Neoteleostei</taxon>
        <taxon>Acanthomorphata</taxon>
        <taxon>Zeiogadaria</taxon>
        <taxon>Gadariae</taxon>
        <taxon>Gadiformes</taxon>
        <taxon>Muraenolepidoidei</taxon>
        <taxon>Muraenolepididae</taxon>
        <taxon>Muraenolepis</taxon>
    </lineage>
</organism>
<dbReference type="GO" id="GO:0000139">
    <property type="term" value="C:Golgi membrane"/>
    <property type="evidence" value="ECO:0007669"/>
    <property type="project" value="UniProtKB-SubCell"/>
</dbReference>
<dbReference type="GO" id="GO:0008499">
    <property type="term" value="F:N-acetyl-beta-D-glucosaminide beta-(1,3)-galactosyltransferase activity"/>
    <property type="evidence" value="ECO:0007669"/>
    <property type="project" value="TreeGrafter"/>
</dbReference>
<feature type="chain" id="PRO_5040260605" description="Hexosyltransferase" evidence="14">
    <location>
        <begin position="23"/>
        <end position="316"/>
    </location>
</feature>
<evidence type="ECO:0000256" key="13">
    <source>
        <dbReference type="RuleBase" id="RU363063"/>
    </source>
</evidence>
<protein>
    <recommendedName>
        <fullName evidence="13">Hexosyltransferase</fullName>
        <ecNumber evidence="13">2.4.1.-</ecNumber>
    </recommendedName>
</protein>
<keyword evidence="12" id="KW-0325">Glycoprotein</keyword>
<accession>A0A9Q0EYC7</accession>
<dbReference type="Pfam" id="PF01762">
    <property type="entry name" value="Galactosyl_T"/>
    <property type="match status" value="1"/>
</dbReference>
<dbReference type="PANTHER" id="PTHR11214:SF115">
    <property type="entry name" value="HEXOSYLTRANSFERASE"/>
    <property type="match status" value="1"/>
</dbReference>
<evidence type="ECO:0000256" key="6">
    <source>
        <dbReference type="ARBA" id="ARBA00022692"/>
    </source>
</evidence>
<name>A0A9Q0EYC7_9TELE</name>
<keyword evidence="5" id="KW-0808">Transferase</keyword>
<evidence type="ECO:0000256" key="9">
    <source>
        <dbReference type="ARBA" id="ARBA00023034"/>
    </source>
</evidence>
<keyword evidence="11" id="KW-0472">Membrane</keyword>
<dbReference type="InterPro" id="IPR002659">
    <property type="entry name" value="Glyco_trans_31"/>
</dbReference>
<evidence type="ECO:0000313" key="15">
    <source>
        <dbReference type="EMBL" id="KAJ3614963.1"/>
    </source>
</evidence>
<dbReference type="PANTHER" id="PTHR11214">
    <property type="entry name" value="BETA-1,3-N-ACETYLGLUCOSAMINYLTRANSFERASE"/>
    <property type="match status" value="1"/>
</dbReference>
<evidence type="ECO:0000256" key="3">
    <source>
        <dbReference type="ARBA" id="ARBA00008661"/>
    </source>
</evidence>
<keyword evidence="4 13" id="KW-0328">Glycosyltransferase</keyword>
<evidence type="ECO:0000256" key="11">
    <source>
        <dbReference type="ARBA" id="ARBA00023136"/>
    </source>
</evidence>
<keyword evidence="9 13" id="KW-0333">Golgi apparatus</keyword>
<sequence>MRKIVLCLIALLVFVVVYFVNGGTWRRADLPADPGSYYVAYPRNYKFILDDTDVCDEQATSPFLVLLVPVAPANREARDIIRKTWGKQSVVLGKLVQTVFLLGLPTGADAQQLQGKLRVESQLQRDLVQSDFQDSYHNLTIKTMLMLRWLCSRCASASYTMKIDSDMFLNVPNLVRLLLDPSTPRHNYMTGLVWWKSPVLRDPYNKFYMPREVIAEAEYPPYALGMGYVMSLDLPGKLLEASTHIRPIYIEDAYLGMCMKHIGIRPTNPPDQRMFIVNPMFPLGRCSLATVIAVTTTSISQMVNYWITSQESQGDC</sequence>
<keyword evidence="10" id="KW-0443">Lipid metabolism</keyword>
<dbReference type="GO" id="GO:0006629">
    <property type="term" value="P:lipid metabolic process"/>
    <property type="evidence" value="ECO:0007669"/>
    <property type="project" value="UniProtKB-KW"/>
</dbReference>
<comment type="subcellular location">
    <subcellularLocation>
        <location evidence="1 13">Golgi apparatus membrane</location>
        <topology evidence="1 13">Single-pass type II membrane protein</topology>
    </subcellularLocation>
</comment>
<evidence type="ECO:0000256" key="8">
    <source>
        <dbReference type="ARBA" id="ARBA00022989"/>
    </source>
</evidence>
<comment type="similarity">
    <text evidence="3 13">Belongs to the glycosyltransferase 31 family.</text>
</comment>
<dbReference type="EMBL" id="JANIIK010000034">
    <property type="protein sequence ID" value="KAJ3614963.1"/>
    <property type="molecule type" value="Genomic_DNA"/>
</dbReference>
<dbReference type="Gene3D" id="3.90.550.50">
    <property type="match status" value="1"/>
</dbReference>
<dbReference type="GO" id="GO:0006493">
    <property type="term" value="P:protein O-linked glycosylation"/>
    <property type="evidence" value="ECO:0007669"/>
    <property type="project" value="TreeGrafter"/>
</dbReference>
<evidence type="ECO:0000256" key="5">
    <source>
        <dbReference type="ARBA" id="ARBA00022679"/>
    </source>
</evidence>
<evidence type="ECO:0000313" key="16">
    <source>
        <dbReference type="Proteomes" id="UP001148018"/>
    </source>
</evidence>
<dbReference type="OrthoDB" id="5512589at2759"/>
<gene>
    <name evidence="15" type="ORF">NHX12_018532</name>
</gene>
<dbReference type="EC" id="2.4.1.-" evidence="13"/>
<proteinExistence type="inferred from homology"/>
<dbReference type="Proteomes" id="UP001148018">
    <property type="component" value="Unassembled WGS sequence"/>
</dbReference>
<keyword evidence="14" id="KW-0732">Signal</keyword>
<comment type="caution">
    <text evidence="15">The sequence shown here is derived from an EMBL/GenBank/DDBJ whole genome shotgun (WGS) entry which is preliminary data.</text>
</comment>
<comment type="pathway">
    <text evidence="2">Protein modification; protein glycosylation.</text>
</comment>
<keyword evidence="6" id="KW-0812">Transmembrane</keyword>
<evidence type="ECO:0000256" key="10">
    <source>
        <dbReference type="ARBA" id="ARBA00023098"/>
    </source>
</evidence>
<evidence type="ECO:0000256" key="1">
    <source>
        <dbReference type="ARBA" id="ARBA00004323"/>
    </source>
</evidence>
<keyword evidence="16" id="KW-1185">Reference proteome</keyword>
<reference evidence="15" key="1">
    <citation type="submission" date="2022-07" db="EMBL/GenBank/DDBJ databases">
        <title>Chromosome-level genome of Muraenolepis orangiensis.</title>
        <authorList>
            <person name="Kim J."/>
        </authorList>
    </citation>
    <scope>NUCLEOTIDE SEQUENCE</scope>
    <source>
        <strain evidence="15">KU_S4_2022</strain>
        <tissue evidence="15">Muscle</tissue>
    </source>
</reference>